<evidence type="ECO:0000313" key="3">
    <source>
        <dbReference type="Proteomes" id="UP000631114"/>
    </source>
</evidence>
<gene>
    <name evidence="2" type="ORF">IFM89_033906</name>
</gene>
<dbReference type="Proteomes" id="UP000631114">
    <property type="component" value="Unassembled WGS sequence"/>
</dbReference>
<protein>
    <submittedName>
        <fullName evidence="2">Uncharacterized protein</fullName>
    </submittedName>
</protein>
<evidence type="ECO:0000313" key="2">
    <source>
        <dbReference type="EMBL" id="KAF9607318.1"/>
    </source>
</evidence>
<comment type="caution">
    <text evidence="2">The sequence shown here is derived from an EMBL/GenBank/DDBJ whole genome shotgun (WGS) entry which is preliminary data.</text>
</comment>
<organism evidence="2 3">
    <name type="scientific">Coptis chinensis</name>
    <dbReference type="NCBI Taxonomy" id="261450"/>
    <lineage>
        <taxon>Eukaryota</taxon>
        <taxon>Viridiplantae</taxon>
        <taxon>Streptophyta</taxon>
        <taxon>Embryophyta</taxon>
        <taxon>Tracheophyta</taxon>
        <taxon>Spermatophyta</taxon>
        <taxon>Magnoliopsida</taxon>
        <taxon>Ranunculales</taxon>
        <taxon>Ranunculaceae</taxon>
        <taxon>Coptidoideae</taxon>
        <taxon>Coptis</taxon>
    </lineage>
</organism>
<reference evidence="2 3" key="1">
    <citation type="submission" date="2020-10" db="EMBL/GenBank/DDBJ databases">
        <title>The Coptis chinensis genome and diversification of protoberbering-type alkaloids.</title>
        <authorList>
            <person name="Wang B."/>
            <person name="Shu S."/>
            <person name="Song C."/>
            <person name="Liu Y."/>
        </authorList>
    </citation>
    <scope>NUCLEOTIDE SEQUENCE [LARGE SCALE GENOMIC DNA]</scope>
    <source>
        <strain evidence="2">HL-2020</strain>
        <tissue evidence="2">Leaf</tissue>
    </source>
</reference>
<keyword evidence="3" id="KW-1185">Reference proteome</keyword>
<accession>A0A835I1F2</accession>
<dbReference type="AlphaFoldDB" id="A0A835I1F2"/>
<dbReference type="EMBL" id="JADFTS010000005">
    <property type="protein sequence ID" value="KAF9607318.1"/>
    <property type="molecule type" value="Genomic_DNA"/>
</dbReference>
<dbReference type="PANTHER" id="PTHR35288:SF1">
    <property type="entry name" value="TAIL FIBER"/>
    <property type="match status" value="1"/>
</dbReference>
<dbReference type="PANTHER" id="PTHR35288">
    <property type="entry name" value="TAIL FIBER"/>
    <property type="match status" value="1"/>
</dbReference>
<feature type="region of interest" description="Disordered" evidence="1">
    <location>
        <begin position="1"/>
        <end position="32"/>
    </location>
</feature>
<name>A0A835I1F2_9MAGN</name>
<evidence type="ECO:0000256" key="1">
    <source>
        <dbReference type="SAM" id="MobiDB-lite"/>
    </source>
</evidence>
<feature type="compositionally biased region" description="Pro residues" evidence="1">
    <location>
        <begin position="1"/>
        <end position="10"/>
    </location>
</feature>
<dbReference type="OrthoDB" id="430364at2759"/>
<sequence>MSNQDSPPPSGRHAHTEATEGGGSNSNADEILLDDHNGKGIILGDALSINRDKDTTIASVEELQNFWVVPILRGIDLDSMSIGQRDALLLFRDPLQGALVGLLKPGTMSMFGTLLVIWGLVKEGLLGKPVNTDPAKAC</sequence>
<proteinExistence type="predicted"/>